<evidence type="ECO:0000259" key="3">
    <source>
        <dbReference type="Pfam" id="PF01645"/>
    </source>
</evidence>
<proteinExistence type="inferred from homology"/>
<dbReference type="Pfam" id="PF01645">
    <property type="entry name" value="Glu_synthase"/>
    <property type="match status" value="1"/>
</dbReference>
<dbReference type="Proteomes" id="UP000237797">
    <property type="component" value="Unassembled WGS sequence"/>
</dbReference>
<organism evidence="4 5">
    <name type="scientific">Planifilum fimeticola</name>
    <dbReference type="NCBI Taxonomy" id="201975"/>
    <lineage>
        <taxon>Bacteria</taxon>
        <taxon>Bacillati</taxon>
        <taxon>Bacillota</taxon>
        <taxon>Bacilli</taxon>
        <taxon>Bacillales</taxon>
        <taxon>Thermoactinomycetaceae</taxon>
        <taxon>Planifilum</taxon>
    </lineage>
</organism>
<dbReference type="RefSeq" id="WP_170070562.1">
    <property type="nucleotide sequence ID" value="NZ_PVNE01000029.1"/>
</dbReference>
<evidence type="ECO:0000256" key="1">
    <source>
        <dbReference type="ARBA" id="ARBA00009716"/>
    </source>
</evidence>
<dbReference type="PANTHER" id="PTHR43819">
    <property type="entry name" value="ARCHAEAL-TYPE GLUTAMATE SYNTHASE [NADPH]"/>
    <property type="match status" value="1"/>
</dbReference>
<evidence type="ECO:0000313" key="5">
    <source>
        <dbReference type="Proteomes" id="UP000237797"/>
    </source>
</evidence>
<dbReference type="InterPro" id="IPR024188">
    <property type="entry name" value="GltB"/>
</dbReference>
<evidence type="ECO:0000313" key="4">
    <source>
        <dbReference type="EMBL" id="PRX39155.1"/>
    </source>
</evidence>
<dbReference type="SUPFAM" id="SSF51395">
    <property type="entry name" value="FMN-linked oxidoreductases"/>
    <property type="match status" value="1"/>
</dbReference>
<name>A0A2T0LB76_9BACL</name>
<sequence>MTFVWMTAGVAAAALIVAAAVLLLVRPTIEKLVDTGLALTETETYYRNIMTMVSLFQRIDPQILVENSLRADSGKILKRPLGSPKKFPHFEGIMFLPCQMDRLPLKDAEKVDTRTVIGPRARRPLELKIPLIISGMAYGLALSEKVKLALVKAANMAGTAANSGEGPVLPEELREANKYIIQYSRADWAKDPEILKQADMIEIHIGQGSSAGAPSQVPAKHLRGKAARLMGVAPDGEAEIRSRFPGVSRKGDWRRLVQELRSLTKGVPIGMKLAIGRVEEDLDIALYAGVDFITLDGAQAATKGTPPILQDDVGLPTVIGLCRAVEYLEKRKKRDRVSLIVSGGIHTPGECLKALALGADAVALGSPLLFASSHTQGSQKVLPWEPPTELAFYTGEKKELYDPDEGAVFAARFLRSTVEEMKLAAAALGKTSLQEVGREDLVALDPVSAQITGLPLM</sequence>
<evidence type="ECO:0000256" key="2">
    <source>
        <dbReference type="PIRNR" id="PIRNR006429"/>
    </source>
</evidence>
<gene>
    <name evidence="4" type="ORF">CLV97_12945</name>
</gene>
<dbReference type="EMBL" id="PVNE01000029">
    <property type="protein sequence ID" value="PRX39155.1"/>
    <property type="molecule type" value="Genomic_DNA"/>
</dbReference>
<dbReference type="PANTHER" id="PTHR43819:SF1">
    <property type="entry name" value="ARCHAEAL-TYPE GLUTAMATE SYNTHASE [NADPH]"/>
    <property type="match status" value="1"/>
</dbReference>
<dbReference type="CDD" id="cd02808">
    <property type="entry name" value="GltS_FMN"/>
    <property type="match status" value="1"/>
</dbReference>
<dbReference type="InterPro" id="IPR013785">
    <property type="entry name" value="Aldolase_TIM"/>
</dbReference>
<comment type="caution">
    <text evidence="4">The sequence shown here is derived from an EMBL/GenBank/DDBJ whole genome shotgun (WGS) entry which is preliminary data.</text>
</comment>
<accession>A0A2T0LB76</accession>
<feature type="domain" description="Glutamate synthase" evidence="3">
    <location>
        <begin position="96"/>
        <end position="372"/>
    </location>
</feature>
<protein>
    <submittedName>
        <fullName evidence="4">Glutamate synthase-like protein</fullName>
    </submittedName>
</protein>
<dbReference type="GO" id="GO:0006537">
    <property type="term" value="P:glutamate biosynthetic process"/>
    <property type="evidence" value="ECO:0007669"/>
    <property type="project" value="InterPro"/>
</dbReference>
<dbReference type="Gene3D" id="3.20.20.70">
    <property type="entry name" value="Aldolase class I"/>
    <property type="match status" value="1"/>
</dbReference>
<reference evidence="4 5" key="1">
    <citation type="submission" date="2018-03" db="EMBL/GenBank/DDBJ databases">
        <title>Genomic Encyclopedia of Archaeal and Bacterial Type Strains, Phase II (KMG-II): from individual species to whole genera.</title>
        <authorList>
            <person name="Goeker M."/>
        </authorList>
    </citation>
    <scope>NUCLEOTIDE SEQUENCE [LARGE SCALE GENOMIC DNA]</scope>
    <source>
        <strain evidence="4 5">DSM 44946</strain>
    </source>
</reference>
<dbReference type="InterPro" id="IPR002932">
    <property type="entry name" value="Glu_synthdom"/>
</dbReference>
<comment type="similarity">
    <text evidence="1 2">Belongs to the glutamate synthase family.</text>
</comment>
<dbReference type="GO" id="GO:0015930">
    <property type="term" value="F:glutamate synthase activity"/>
    <property type="evidence" value="ECO:0007669"/>
    <property type="project" value="InterPro"/>
</dbReference>
<dbReference type="AlphaFoldDB" id="A0A2T0LB76"/>
<dbReference type="PIRSF" id="PIRSF006429">
    <property type="entry name" value="GOGAT_lg_2"/>
    <property type="match status" value="1"/>
</dbReference>
<keyword evidence="5" id="KW-1185">Reference proteome</keyword>